<dbReference type="Proteomes" id="UP001164286">
    <property type="component" value="Unassembled WGS sequence"/>
</dbReference>
<organism evidence="1 2">
    <name type="scientific">Dioszegia hungarica</name>
    <dbReference type="NCBI Taxonomy" id="4972"/>
    <lineage>
        <taxon>Eukaryota</taxon>
        <taxon>Fungi</taxon>
        <taxon>Dikarya</taxon>
        <taxon>Basidiomycota</taxon>
        <taxon>Agaricomycotina</taxon>
        <taxon>Tremellomycetes</taxon>
        <taxon>Tremellales</taxon>
        <taxon>Bulleribasidiaceae</taxon>
        <taxon>Dioszegia</taxon>
    </lineage>
</organism>
<reference evidence="1" key="1">
    <citation type="journal article" date="2022" name="G3 (Bethesda)">
        <title>High quality genome of the basidiomycete yeast Dioszegia hungarica PDD-24b-2 isolated from cloud water.</title>
        <authorList>
            <person name="Jarrige D."/>
            <person name="Haridas S."/>
            <person name="Bleykasten-Grosshans C."/>
            <person name="Joly M."/>
            <person name="Nadalig T."/>
            <person name="Sancelme M."/>
            <person name="Vuilleumier S."/>
            <person name="Grigoriev I.V."/>
            <person name="Amato P."/>
            <person name="Bringel F."/>
        </authorList>
    </citation>
    <scope>NUCLEOTIDE SEQUENCE</scope>
    <source>
        <strain evidence="1">PDD-24b-2</strain>
    </source>
</reference>
<dbReference type="GeneID" id="77726849"/>
<evidence type="ECO:0000313" key="1">
    <source>
        <dbReference type="EMBL" id="KAI9634089.1"/>
    </source>
</evidence>
<dbReference type="AlphaFoldDB" id="A0AA38H7Z9"/>
<name>A0AA38H7Z9_9TREE</name>
<proteinExistence type="predicted"/>
<dbReference type="EMBL" id="JAKWFO010000008">
    <property type="protein sequence ID" value="KAI9634089.1"/>
    <property type="molecule type" value="Genomic_DNA"/>
</dbReference>
<protein>
    <submittedName>
        <fullName evidence="1">Uncharacterized protein</fullName>
    </submittedName>
</protein>
<dbReference type="RefSeq" id="XP_052943866.1">
    <property type="nucleotide sequence ID" value="XM_053087644.1"/>
</dbReference>
<sequence length="384" mass="42321">MASSGHSITYTYADLVKADARFPPELVLSVMSSVPPWLLRALSEGKDTTSNIPALAKTALEDWRRRNSFNDVRTSTLPLDSAISQGSTVVGKLNSMSLSFQVEVWLRGASSSRNPPSSLIAATTTLYSGDLKTHRFGTVYIGACPSREYGSRMSFCEPPAAHIQCLQGNLLVFGDHISGDYQEGGNGPFAANFSEIVHIIDVEQERGTSLLWSFALNNGPRLSQIHHWSNVLKEPTNIRSHTCIRTIARLLQDTVNTGQHVTLAVPSGGLDPADIPVYKAEVRSRVDARMREARMGLSDDQIATAHNRFDIEFFAWGDESRYDKAMELHEEAQVYLEYPEETGAVSILDMSPLSGISQACRIPDMGKLQTRSAAHPNPESVWHF</sequence>
<comment type="caution">
    <text evidence="1">The sequence shown here is derived from an EMBL/GenBank/DDBJ whole genome shotgun (WGS) entry which is preliminary data.</text>
</comment>
<keyword evidence="2" id="KW-1185">Reference proteome</keyword>
<evidence type="ECO:0000313" key="2">
    <source>
        <dbReference type="Proteomes" id="UP001164286"/>
    </source>
</evidence>
<accession>A0AA38H7Z9</accession>
<gene>
    <name evidence="1" type="ORF">MKK02DRAFT_28788</name>
</gene>